<keyword evidence="5" id="KW-0378">Hydrolase</keyword>
<dbReference type="GO" id="GO:0000287">
    <property type="term" value="F:magnesium ion binding"/>
    <property type="evidence" value="ECO:0007669"/>
    <property type="project" value="InterPro"/>
</dbReference>
<accession>A0A381RAA1</accession>
<reference evidence="9" key="1">
    <citation type="submission" date="2018-05" db="EMBL/GenBank/DDBJ databases">
        <authorList>
            <person name="Lanie J.A."/>
            <person name="Ng W.-L."/>
            <person name="Kazmierczak K.M."/>
            <person name="Andrzejewski T.M."/>
            <person name="Davidsen T.M."/>
            <person name="Wayne K.J."/>
            <person name="Tettelin H."/>
            <person name="Glass J.I."/>
            <person name="Rusch D."/>
            <person name="Podicherti R."/>
            <person name="Tsui H.-C.T."/>
            <person name="Winkler M.E."/>
        </authorList>
    </citation>
    <scope>NUCLEOTIDE SEQUENCE</scope>
</reference>
<evidence type="ECO:0000256" key="8">
    <source>
        <dbReference type="ARBA" id="ARBA00044544"/>
    </source>
</evidence>
<evidence type="ECO:0000256" key="4">
    <source>
        <dbReference type="ARBA" id="ARBA00022723"/>
    </source>
</evidence>
<dbReference type="InterPro" id="IPR006240">
    <property type="entry name" value="CysQ"/>
</dbReference>
<keyword evidence="7" id="KW-0472">Membrane</keyword>
<proteinExistence type="inferred from homology"/>
<evidence type="ECO:0000256" key="6">
    <source>
        <dbReference type="ARBA" id="ARBA00022842"/>
    </source>
</evidence>
<sequence>MQPDSESVIQIAHDAGVEILRIYEDPTDLEITSKADSSPLTKADLAAHATIQEGLRKLDPAIPLVSEEGRDGDPRTCDHAWLVDPLDGTKEFIKRNGMFTVNIALMSRNESRWRPIFGVVYAPVSDTTWVGGTAHPAERREGDRTRRIKVSQEVGTPVRLVASGSHRGEKDEEFASNLGPHDLVRMGSSLKACVVAEGSADLYPRFGPTSCWDIAAAHAIVEAAGGIVVGPEGETLDYDIVDDVLNPFFLIACSSQWNATWTRNQC</sequence>
<dbReference type="InterPro" id="IPR020550">
    <property type="entry name" value="Inositol_monophosphatase_CS"/>
</dbReference>
<keyword evidence="3" id="KW-0997">Cell inner membrane</keyword>
<dbReference type="EMBL" id="UINC01001776">
    <property type="protein sequence ID" value="SUZ88561.1"/>
    <property type="molecule type" value="Genomic_DNA"/>
</dbReference>
<dbReference type="InterPro" id="IPR020583">
    <property type="entry name" value="Inositol_monoP_metal-BS"/>
</dbReference>
<dbReference type="InterPro" id="IPR000760">
    <property type="entry name" value="Inositol_monophosphatase-like"/>
</dbReference>
<protein>
    <recommendedName>
        <fullName evidence="8">3'-phosphoadenosine 5'-phosphate phosphatase</fullName>
    </recommendedName>
</protein>
<organism evidence="9">
    <name type="scientific">marine metagenome</name>
    <dbReference type="NCBI Taxonomy" id="408172"/>
    <lineage>
        <taxon>unclassified sequences</taxon>
        <taxon>metagenomes</taxon>
        <taxon>ecological metagenomes</taxon>
    </lineage>
</organism>
<dbReference type="HAMAP" id="MF_02095">
    <property type="entry name" value="CysQ"/>
    <property type="match status" value="1"/>
</dbReference>
<dbReference type="NCBIfam" id="TIGR01331">
    <property type="entry name" value="bisphos_cysQ"/>
    <property type="match status" value="1"/>
</dbReference>
<dbReference type="Pfam" id="PF00459">
    <property type="entry name" value="Inositol_P"/>
    <property type="match status" value="1"/>
</dbReference>
<evidence type="ECO:0000256" key="3">
    <source>
        <dbReference type="ARBA" id="ARBA00022519"/>
    </source>
</evidence>
<evidence type="ECO:0000256" key="7">
    <source>
        <dbReference type="ARBA" id="ARBA00023136"/>
    </source>
</evidence>
<dbReference type="GO" id="GO:0008441">
    <property type="term" value="F:3'(2'),5'-bisphosphate nucleotidase activity"/>
    <property type="evidence" value="ECO:0007669"/>
    <property type="project" value="InterPro"/>
</dbReference>
<keyword evidence="4" id="KW-0479">Metal-binding</keyword>
<dbReference type="GO" id="GO:0046854">
    <property type="term" value="P:phosphatidylinositol phosphate biosynthetic process"/>
    <property type="evidence" value="ECO:0007669"/>
    <property type="project" value="InterPro"/>
</dbReference>
<dbReference type="SUPFAM" id="SSF56655">
    <property type="entry name" value="Carbohydrate phosphatase"/>
    <property type="match status" value="1"/>
</dbReference>
<dbReference type="PROSITE" id="PS00629">
    <property type="entry name" value="IMP_1"/>
    <property type="match status" value="1"/>
</dbReference>
<comment type="similarity">
    <text evidence="1">Belongs to the inositol monophosphatase superfamily. CysQ family.</text>
</comment>
<evidence type="ECO:0000256" key="2">
    <source>
        <dbReference type="ARBA" id="ARBA00022475"/>
    </source>
</evidence>
<dbReference type="InterPro" id="IPR050725">
    <property type="entry name" value="CysQ/Inositol_MonoPase"/>
</dbReference>
<dbReference type="PROSITE" id="PS00630">
    <property type="entry name" value="IMP_2"/>
    <property type="match status" value="1"/>
</dbReference>
<dbReference type="PANTHER" id="PTHR43028">
    <property type="entry name" value="3'(2'),5'-BISPHOSPHATE NUCLEOTIDASE 1"/>
    <property type="match status" value="1"/>
</dbReference>
<dbReference type="CDD" id="cd01638">
    <property type="entry name" value="CysQ"/>
    <property type="match status" value="1"/>
</dbReference>
<dbReference type="Gene3D" id="3.30.540.10">
    <property type="entry name" value="Fructose-1,6-Bisphosphatase, subunit A, domain 1"/>
    <property type="match status" value="1"/>
</dbReference>
<dbReference type="AlphaFoldDB" id="A0A381RAA1"/>
<evidence type="ECO:0000256" key="5">
    <source>
        <dbReference type="ARBA" id="ARBA00022801"/>
    </source>
</evidence>
<evidence type="ECO:0000313" key="9">
    <source>
        <dbReference type="EMBL" id="SUZ88561.1"/>
    </source>
</evidence>
<dbReference type="PANTHER" id="PTHR43028:SF5">
    <property type="entry name" value="3'(2'),5'-BISPHOSPHATE NUCLEOTIDASE 1"/>
    <property type="match status" value="1"/>
</dbReference>
<evidence type="ECO:0000256" key="1">
    <source>
        <dbReference type="ARBA" id="ARBA00005289"/>
    </source>
</evidence>
<dbReference type="Gene3D" id="3.40.190.80">
    <property type="match status" value="1"/>
</dbReference>
<dbReference type="GO" id="GO:0000103">
    <property type="term" value="P:sulfate assimilation"/>
    <property type="evidence" value="ECO:0007669"/>
    <property type="project" value="TreeGrafter"/>
</dbReference>
<name>A0A381RAA1_9ZZZZ</name>
<gene>
    <name evidence="9" type="ORF">METZ01_LOCUS41415</name>
</gene>
<keyword evidence="6" id="KW-0460">Magnesium</keyword>
<keyword evidence="2" id="KW-1003">Cell membrane</keyword>
<dbReference type="GO" id="GO:0050427">
    <property type="term" value="P:3'-phosphoadenosine 5'-phosphosulfate metabolic process"/>
    <property type="evidence" value="ECO:0007669"/>
    <property type="project" value="TreeGrafter"/>
</dbReference>